<sequence>MPFDDMRSTYVVYNTLPAVTWSQSWERRSSSDLIIFRIELVRFTAYIPVFSAWLSTDEQHRAQRYFHEKDRNRFLVTRGLLRLLLGQCIHQKPSEIQFVTHGKKPGLPAGCNWHYNVSHSGDWALIAVSTHPVGIDIEKIDSDFRFQDIVPEVFSPDEQRYLQKHSAARTLFYRLWTRKEALVKATGQGIDDYFKEIPSLDGTHEVEGCVLGHTDRWTVSSFSVTEGYTAAVAYESAAPLPRFVEFTPELIPIPRPV</sequence>
<evidence type="ECO:0000259" key="3">
    <source>
        <dbReference type="Pfam" id="PF01648"/>
    </source>
</evidence>
<evidence type="ECO:0000259" key="4">
    <source>
        <dbReference type="Pfam" id="PF22624"/>
    </source>
</evidence>
<dbReference type="Gene3D" id="3.90.470.20">
    <property type="entry name" value="4'-phosphopantetheinyl transferase domain"/>
    <property type="match status" value="2"/>
</dbReference>
<gene>
    <name evidence="5" type="ORF">LX87_03319</name>
</gene>
<dbReference type="EMBL" id="QLMC01000004">
    <property type="protein sequence ID" value="RAJ95572.1"/>
    <property type="molecule type" value="Genomic_DNA"/>
</dbReference>
<evidence type="ECO:0000256" key="1">
    <source>
        <dbReference type="ARBA" id="ARBA00010990"/>
    </source>
</evidence>
<name>A0A327WS87_LARAB</name>
<feature type="domain" description="4'-phosphopantetheinyl transferase N-terminal" evidence="4">
    <location>
        <begin position="52"/>
        <end position="129"/>
    </location>
</feature>
<feature type="domain" description="4'-phosphopantetheinyl transferase" evidence="3">
    <location>
        <begin position="132"/>
        <end position="232"/>
    </location>
</feature>
<dbReference type="OrthoDB" id="9808281at2"/>
<comment type="similarity">
    <text evidence="1">Belongs to the P-Pant transferase superfamily. Gsp/Sfp/HetI/AcpT family.</text>
</comment>
<dbReference type="Proteomes" id="UP000248790">
    <property type="component" value="Unassembled WGS sequence"/>
</dbReference>
<dbReference type="Pfam" id="PF22624">
    <property type="entry name" value="AASDHPPT_N"/>
    <property type="match status" value="1"/>
</dbReference>
<dbReference type="GO" id="GO:0019878">
    <property type="term" value="P:lysine biosynthetic process via aminoadipic acid"/>
    <property type="evidence" value="ECO:0007669"/>
    <property type="project" value="TreeGrafter"/>
</dbReference>
<reference evidence="5 6" key="1">
    <citation type="submission" date="2018-06" db="EMBL/GenBank/DDBJ databases">
        <title>Genomic Encyclopedia of Archaeal and Bacterial Type Strains, Phase II (KMG-II): from individual species to whole genera.</title>
        <authorList>
            <person name="Goeker M."/>
        </authorList>
    </citation>
    <scope>NUCLEOTIDE SEQUENCE [LARGE SCALE GENOMIC DNA]</scope>
    <source>
        <strain evidence="5 6">DSM 21851</strain>
    </source>
</reference>
<protein>
    <submittedName>
        <fullName evidence="5">4'-phosphopantetheinyl transferase</fullName>
    </submittedName>
</protein>
<dbReference type="GO" id="GO:0000287">
    <property type="term" value="F:magnesium ion binding"/>
    <property type="evidence" value="ECO:0007669"/>
    <property type="project" value="InterPro"/>
</dbReference>
<dbReference type="Pfam" id="PF01648">
    <property type="entry name" value="ACPS"/>
    <property type="match status" value="1"/>
</dbReference>
<dbReference type="InterPro" id="IPR050559">
    <property type="entry name" value="P-Pant_transferase_sf"/>
</dbReference>
<dbReference type="InterPro" id="IPR008278">
    <property type="entry name" value="4-PPantetheinyl_Trfase_dom"/>
</dbReference>
<dbReference type="PANTHER" id="PTHR12215:SF10">
    <property type="entry name" value="L-AMINOADIPATE-SEMIALDEHYDE DEHYDROGENASE-PHOSPHOPANTETHEINYL TRANSFERASE"/>
    <property type="match status" value="1"/>
</dbReference>
<dbReference type="SUPFAM" id="SSF56214">
    <property type="entry name" value="4'-phosphopantetheinyl transferase"/>
    <property type="match status" value="2"/>
</dbReference>
<dbReference type="InterPro" id="IPR055066">
    <property type="entry name" value="AASDHPPT_N"/>
</dbReference>
<dbReference type="GO" id="GO:0005829">
    <property type="term" value="C:cytosol"/>
    <property type="evidence" value="ECO:0007669"/>
    <property type="project" value="TreeGrafter"/>
</dbReference>
<proteinExistence type="inferred from homology"/>
<dbReference type="GO" id="GO:0008897">
    <property type="term" value="F:holo-[acyl-carrier-protein] synthase activity"/>
    <property type="evidence" value="ECO:0007669"/>
    <property type="project" value="InterPro"/>
</dbReference>
<accession>A0A327WS87</accession>
<evidence type="ECO:0000256" key="2">
    <source>
        <dbReference type="ARBA" id="ARBA00022679"/>
    </source>
</evidence>
<evidence type="ECO:0000313" key="5">
    <source>
        <dbReference type="EMBL" id="RAJ95572.1"/>
    </source>
</evidence>
<organism evidence="5 6">
    <name type="scientific">Larkinella arboricola</name>
    <dbReference type="NCBI Taxonomy" id="643671"/>
    <lineage>
        <taxon>Bacteria</taxon>
        <taxon>Pseudomonadati</taxon>
        <taxon>Bacteroidota</taxon>
        <taxon>Cytophagia</taxon>
        <taxon>Cytophagales</taxon>
        <taxon>Spirosomataceae</taxon>
        <taxon>Larkinella</taxon>
    </lineage>
</organism>
<evidence type="ECO:0000313" key="6">
    <source>
        <dbReference type="Proteomes" id="UP000248790"/>
    </source>
</evidence>
<keyword evidence="2 5" id="KW-0808">Transferase</keyword>
<dbReference type="PANTHER" id="PTHR12215">
    <property type="entry name" value="PHOSPHOPANTETHEINE TRANSFERASE"/>
    <property type="match status" value="1"/>
</dbReference>
<dbReference type="InterPro" id="IPR037143">
    <property type="entry name" value="4-PPantetheinyl_Trfase_dom_sf"/>
</dbReference>
<dbReference type="AlphaFoldDB" id="A0A327WS87"/>
<comment type="caution">
    <text evidence="5">The sequence shown here is derived from an EMBL/GenBank/DDBJ whole genome shotgun (WGS) entry which is preliminary data.</text>
</comment>
<keyword evidence="6" id="KW-1185">Reference proteome</keyword>